<keyword evidence="4" id="KW-0598">Phosphotransferase system</keyword>
<dbReference type="CDD" id="cd00367">
    <property type="entry name" value="PTS-HPr_like"/>
    <property type="match status" value="1"/>
</dbReference>
<evidence type="ECO:0000256" key="2">
    <source>
        <dbReference type="ARBA" id="ARBA00010736"/>
    </source>
</evidence>
<dbReference type="InterPro" id="IPR035895">
    <property type="entry name" value="HPr-like_sf"/>
</dbReference>
<accession>A0ABQ4PUD4</accession>
<dbReference type="PROSITE" id="PS51350">
    <property type="entry name" value="PTS_HPR_DOM"/>
    <property type="match status" value="1"/>
</dbReference>
<dbReference type="PANTHER" id="PTHR33705">
    <property type="entry name" value="PHOSPHOCARRIER PROTEIN HPR"/>
    <property type="match status" value="1"/>
</dbReference>
<reference evidence="6" key="1">
    <citation type="submission" date="2021-05" db="EMBL/GenBank/DDBJ databases">
        <authorList>
            <person name="Tanabe Y."/>
        </authorList>
    </citation>
    <scope>NUCLEOTIDE SEQUENCE</scope>
    <source>
        <strain evidence="6">BOTRYCO-1</strain>
    </source>
</reference>
<evidence type="ECO:0000313" key="6">
    <source>
        <dbReference type="EMBL" id="GIU66593.1"/>
    </source>
</evidence>
<comment type="subcellular location">
    <subcellularLocation>
        <location evidence="1">Cytoplasm</location>
    </subcellularLocation>
</comment>
<keyword evidence="7" id="KW-1185">Reference proteome</keyword>
<dbReference type="InterPro" id="IPR050399">
    <property type="entry name" value="HPr"/>
</dbReference>
<organism evidence="6 7">
    <name type="scientific">Candidatus Phycosocius spiralis</name>
    <dbReference type="NCBI Taxonomy" id="2815099"/>
    <lineage>
        <taxon>Bacteria</taxon>
        <taxon>Pseudomonadati</taxon>
        <taxon>Pseudomonadota</taxon>
        <taxon>Alphaproteobacteria</taxon>
        <taxon>Caulobacterales</taxon>
        <taxon>Caulobacterales incertae sedis</taxon>
        <taxon>Candidatus Phycosocius</taxon>
    </lineage>
</organism>
<name>A0ABQ4PUD4_9PROT</name>
<evidence type="ECO:0000259" key="5">
    <source>
        <dbReference type="PROSITE" id="PS51350"/>
    </source>
</evidence>
<dbReference type="EMBL" id="BPFZ01000003">
    <property type="protein sequence ID" value="GIU66593.1"/>
    <property type="molecule type" value="Genomic_DNA"/>
</dbReference>
<dbReference type="InterPro" id="IPR000032">
    <property type="entry name" value="HPr-like"/>
</dbReference>
<dbReference type="Pfam" id="PF00381">
    <property type="entry name" value="PTS-HPr"/>
    <property type="match status" value="1"/>
</dbReference>
<dbReference type="Gene3D" id="3.30.1340.10">
    <property type="entry name" value="HPr-like"/>
    <property type="match status" value="1"/>
</dbReference>
<proteinExistence type="inferred from homology"/>
<dbReference type="PRINTS" id="PR00107">
    <property type="entry name" value="PHOSPHOCPHPR"/>
</dbReference>
<reference evidence="6" key="2">
    <citation type="journal article" date="2023" name="ISME Commun">
        <title>Characterization of a bloom-associated alphaproteobacterial lineage, 'Candidatus Phycosocius': insights into freshwater algal-bacterial interactions.</title>
        <authorList>
            <person name="Tanabe Y."/>
            <person name="Yamaguchi H."/>
            <person name="Yoshida M."/>
            <person name="Kai A."/>
            <person name="Okazaki Y."/>
        </authorList>
    </citation>
    <scope>NUCLEOTIDE SEQUENCE</scope>
    <source>
        <strain evidence="6">BOTRYCO-1</strain>
    </source>
</reference>
<protein>
    <submittedName>
        <fullName evidence="6">Phosphocarrier protein HPr</fullName>
    </submittedName>
</protein>
<evidence type="ECO:0000256" key="1">
    <source>
        <dbReference type="ARBA" id="ARBA00004496"/>
    </source>
</evidence>
<comment type="similarity">
    <text evidence="2">Belongs to the HPr family.</text>
</comment>
<dbReference type="RefSeq" id="WP_284359179.1">
    <property type="nucleotide sequence ID" value="NZ_BPFZ01000003.1"/>
</dbReference>
<dbReference type="InterPro" id="IPR001020">
    <property type="entry name" value="PTS_HPr_His_P_site"/>
</dbReference>
<dbReference type="PROSITE" id="PS00369">
    <property type="entry name" value="PTS_HPR_HIS"/>
    <property type="match status" value="1"/>
</dbReference>
<evidence type="ECO:0000313" key="7">
    <source>
        <dbReference type="Proteomes" id="UP001161064"/>
    </source>
</evidence>
<evidence type="ECO:0000256" key="4">
    <source>
        <dbReference type="ARBA" id="ARBA00022683"/>
    </source>
</evidence>
<dbReference type="PANTHER" id="PTHR33705:SF2">
    <property type="entry name" value="PHOSPHOCARRIER PROTEIN NPR"/>
    <property type="match status" value="1"/>
</dbReference>
<dbReference type="NCBIfam" id="TIGR01003">
    <property type="entry name" value="PTS_HPr_family"/>
    <property type="match status" value="1"/>
</dbReference>
<sequence length="93" mass="10125">MTQRLSRTFEIVNKRGLHARASSKFAMLAGEYADCFIRVSREDQEVDGESIMDLMMLAAGIGSEIVVSAEGPRAEAALDALTDLVASRFGEDE</sequence>
<dbReference type="Proteomes" id="UP001161064">
    <property type="component" value="Unassembled WGS sequence"/>
</dbReference>
<gene>
    <name evidence="6" type="ORF">PsB1_0747</name>
</gene>
<feature type="domain" description="HPr" evidence="5">
    <location>
        <begin position="4"/>
        <end position="92"/>
    </location>
</feature>
<dbReference type="SUPFAM" id="SSF55594">
    <property type="entry name" value="HPr-like"/>
    <property type="match status" value="1"/>
</dbReference>
<comment type="caution">
    <text evidence="6">The sequence shown here is derived from an EMBL/GenBank/DDBJ whole genome shotgun (WGS) entry which is preliminary data.</text>
</comment>
<keyword evidence="3" id="KW-0963">Cytoplasm</keyword>
<evidence type="ECO:0000256" key="3">
    <source>
        <dbReference type="ARBA" id="ARBA00022490"/>
    </source>
</evidence>